<dbReference type="Proteomes" id="UP000247810">
    <property type="component" value="Unassembled WGS sequence"/>
</dbReference>
<dbReference type="SUPFAM" id="SSF56112">
    <property type="entry name" value="Protein kinase-like (PK-like)"/>
    <property type="match status" value="1"/>
</dbReference>
<name>A0A319CQV1_9EURO</name>
<organism evidence="3 4">
    <name type="scientific">Aspergillus ellipticus CBS 707.79</name>
    <dbReference type="NCBI Taxonomy" id="1448320"/>
    <lineage>
        <taxon>Eukaryota</taxon>
        <taxon>Fungi</taxon>
        <taxon>Dikarya</taxon>
        <taxon>Ascomycota</taxon>
        <taxon>Pezizomycotina</taxon>
        <taxon>Eurotiomycetes</taxon>
        <taxon>Eurotiomycetidae</taxon>
        <taxon>Eurotiales</taxon>
        <taxon>Aspergillaceae</taxon>
        <taxon>Aspergillus</taxon>
        <taxon>Aspergillus subgen. Circumdati</taxon>
    </lineage>
</organism>
<feature type="compositionally biased region" description="Polar residues" evidence="2">
    <location>
        <begin position="181"/>
        <end position="193"/>
    </location>
</feature>
<feature type="compositionally biased region" description="Basic and acidic residues" evidence="2">
    <location>
        <begin position="436"/>
        <end position="450"/>
    </location>
</feature>
<feature type="region of interest" description="Disordered" evidence="2">
    <location>
        <begin position="416"/>
        <end position="469"/>
    </location>
</feature>
<feature type="region of interest" description="Disordered" evidence="2">
    <location>
        <begin position="674"/>
        <end position="704"/>
    </location>
</feature>
<evidence type="ECO:0008006" key="5">
    <source>
        <dbReference type="Google" id="ProtNLM"/>
    </source>
</evidence>
<keyword evidence="4" id="KW-1185">Reference proteome</keyword>
<keyword evidence="1" id="KW-0175">Coiled coil</keyword>
<evidence type="ECO:0000313" key="3">
    <source>
        <dbReference type="EMBL" id="PYH87604.1"/>
    </source>
</evidence>
<dbReference type="VEuPathDB" id="FungiDB:BO71DRAFT_454579"/>
<evidence type="ECO:0000256" key="1">
    <source>
        <dbReference type="SAM" id="Coils"/>
    </source>
</evidence>
<accession>A0A319CQV1</accession>
<protein>
    <recommendedName>
        <fullName evidence="5">Protein kinase domain-containing protein</fullName>
    </recommendedName>
</protein>
<dbReference type="OrthoDB" id="2156052at2759"/>
<feature type="compositionally biased region" description="Low complexity" evidence="2">
    <location>
        <begin position="416"/>
        <end position="431"/>
    </location>
</feature>
<gene>
    <name evidence="3" type="ORF">BO71DRAFT_454579</name>
</gene>
<evidence type="ECO:0000256" key="2">
    <source>
        <dbReference type="SAM" id="MobiDB-lite"/>
    </source>
</evidence>
<dbReference type="InterPro" id="IPR011009">
    <property type="entry name" value="Kinase-like_dom_sf"/>
</dbReference>
<dbReference type="Gene3D" id="1.10.510.10">
    <property type="entry name" value="Transferase(Phosphotransferase) domain 1"/>
    <property type="match status" value="1"/>
</dbReference>
<dbReference type="EMBL" id="KZ826204">
    <property type="protein sequence ID" value="PYH87604.1"/>
    <property type="molecule type" value="Genomic_DNA"/>
</dbReference>
<feature type="region of interest" description="Disordered" evidence="2">
    <location>
        <begin position="181"/>
        <end position="202"/>
    </location>
</feature>
<dbReference type="AlphaFoldDB" id="A0A319CQV1"/>
<dbReference type="STRING" id="1448320.A0A319CQV1"/>
<proteinExistence type="predicted"/>
<sequence length="704" mass="79860">MEPGAPPSKDKLIALLKQATEQTKQAKREQQQALEQRQNQKTTFAEDLQACHRFITKPLTVQTDLSLTTKGPITSPAGRVCPDFLRPFDFRKIQQGIFDEVYQTFHSPSPLRSFPSMPILEDRGKQACDHALASEGDLARHQEAEVETPVKEIIEQLLQAPEDRLSLPLGEGIAFENHANTITENPEGPTTPQAKKPVRPPTDRNCVYLKTGDHRSLLYIIEYKAAHKLTDAFLRASLRPMNVAEEVVQRVTIPTDPDERLRYESAFISAAAATQTYEYMMKAGHEWDMLTNGHMKVILRIPEEDPKTLEYDLLEPGRDAEPNSHDDYGFRFPYTAVSYQLGLTLIALQSPQRSQTWRDQVIDKLSRWEVDFELALRSIPESERKASPPGSEYQEPFYPINNRSPYLLRRSLVLGSPRPIQSQRSPSPNSSGESDTDQKRLLSSPMEDRSKRQRTSNSPRRSHRVRGQPSNYTFCTQSCLRGLRAQSELDDKCPNVNLHRRHSNNGRHPISRDVLVELIDQQLHQNLDSCSPMGKEGLHGSLFAIQLQTHGYTVIGKGTEYHSRHEGTIYSRLKSLQGSAIPVYLGDIDMRNVYYTDSGREIIHMSLMAWGGRTLRQPECPGLKEQIESTKTEVYNSGVVHLDLRAANFLWNEEMKRVMLIDFSRATIHKKRRSSAVLSPSKRDRPSVSVSSSNIVHPMTAGRP</sequence>
<evidence type="ECO:0000313" key="4">
    <source>
        <dbReference type="Proteomes" id="UP000247810"/>
    </source>
</evidence>
<reference evidence="3 4" key="1">
    <citation type="submission" date="2018-02" db="EMBL/GenBank/DDBJ databases">
        <title>The genomes of Aspergillus section Nigri reveals drivers in fungal speciation.</title>
        <authorList>
            <consortium name="DOE Joint Genome Institute"/>
            <person name="Vesth T.C."/>
            <person name="Nybo J."/>
            <person name="Theobald S."/>
            <person name="Brandl J."/>
            <person name="Frisvad J.C."/>
            <person name="Nielsen K.F."/>
            <person name="Lyhne E.K."/>
            <person name="Kogle M.E."/>
            <person name="Kuo A."/>
            <person name="Riley R."/>
            <person name="Clum A."/>
            <person name="Nolan M."/>
            <person name="Lipzen A."/>
            <person name="Salamov A."/>
            <person name="Henrissat B."/>
            <person name="Wiebenga A."/>
            <person name="De vries R.P."/>
            <person name="Grigoriev I.V."/>
            <person name="Mortensen U.H."/>
            <person name="Andersen M.R."/>
            <person name="Baker S.E."/>
        </authorList>
    </citation>
    <scope>NUCLEOTIDE SEQUENCE [LARGE SCALE GENOMIC DNA]</scope>
    <source>
        <strain evidence="3 4">CBS 707.79</strain>
    </source>
</reference>
<feature type="coiled-coil region" evidence="1">
    <location>
        <begin position="9"/>
        <end position="40"/>
    </location>
</feature>